<dbReference type="Gene3D" id="2.40.30.170">
    <property type="match status" value="1"/>
</dbReference>
<evidence type="ECO:0000259" key="3">
    <source>
        <dbReference type="Pfam" id="PF25917"/>
    </source>
</evidence>
<dbReference type="GO" id="GO:1990281">
    <property type="term" value="C:efflux pump complex"/>
    <property type="evidence" value="ECO:0007669"/>
    <property type="project" value="TreeGrafter"/>
</dbReference>
<dbReference type="EMBL" id="RXNU01000012">
    <property type="protein sequence ID" value="RTR37517.1"/>
    <property type="molecule type" value="Genomic_DNA"/>
</dbReference>
<dbReference type="InterPro" id="IPR058625">
    <property type="entry name" value="MdtA-like_BSH"/>
</dbReference>
<dbReference type="InterPro" id="IPR058792">
    <property type="entry name" value="Beta-barrel_RND_2"/>
</dbReference>
<evidence type="ECO:0000256" key="2">
    <source>
        <dbReference type="SAM" id="SignalP"/>
    </source>
</evidence>
<protein>
    <submittedName>
        <fullName evidence="6">Efflux RND transporter periplasmic adaptor subunit</fullName>
    </submittedName>
</protein>
<reference evidence="6 7" key="1">
    <citation type="submission" date="2018-12" db="EMBL/GenBank/DDBJ databases">
        <authorList>
            <person name="Yu L."/>
        </authorList>
    </citation>
    <scope>NUCLEOTIDE SEQUENCE [LARGE SCALE GENOMIC DNA]</scope>
    <source>
        <strain evidence="6 7">HAW-EB2</strain>
    </source>
</reference>
<feature type="domain" description="CusB-like beta-barrel" evidence="4">
    <location>
        <begin position="200"/>
        <end position="275"/>
    </location>
</feature>
<dbReference type="Proteomes" id="UP000267448">
    <property type="component" value="Unassembled WGS sequence"/>
</dbReference>
<sequence>MKKSLILLPIILLFAAIASFSSFTQAKKAGDKSTRAPRVVPVVTGVVEQHMLSQKIALIGKLAADKSVFIAPEMAGKIKAINVTANQEIVAGQLLIQLEDAKPQANVAEAKAYLFDEKRKLKEFQKLISQSAITQTEIDAQKASVDIAKARLAAAQAELDFHYIKAPFSGTAGLLDFSLGKMVTAGSELLSLDDLSLMRLDLQVPENYLSMLSVGMAVTATNRAWPGDLFTGELVAIDTRINQETLNLKVRVSFENQSHNQGHKLKPGMLMSASLGFPAVSEPVIPVQAIEYSGTKRFVYVVGADQLAKRTQVTLGARIQDEVLITEGVAVGERIVVQGLVNMRDGLKVNDLTEQLASTDDMLNVNAGDRG</sequence>
<dbReference type="Gene3D" id="2.40.50.100">
    <property type="match status" value="1"/>
</dbReference>
<name>A0A431WQ23_9GAMM</name>
<feature type="chain" id="PRO_5019032012" evidence="2">
    <location>
        <begin position="27"/>
        <end position="371"/>
    </location>
</feature>
<dbReference type="GO" id="GO:0015562">
    <property type="term" value="F:efflux transmembrane transporter activity"/>
    <property type="evidence" value="ECO:0007669"/>
    <property type="project" value="TreeGrafter"/>
</dbReference>
<dbReference type="PANTHER" id="PTHR30469:SF13">
    <property type="entry name" value="HAE1 FAMILY EFFLUX PUMP MFP COMPONENT"/>
    <property type="match status" value="1"/>
</dbReference>
<dbReference type="Pfam" id="PF25954">
    <property type="entry name" value="Beta-barrel_RND_2"/>
    <property type="match status" value="1"/>
</dbReference>
<evidence type="ECO:0000313" key="6">
    <source>
        <dbReference type="EMBL" id="RTR37517.1"/>
    </source>
</evidence>
<evidence type="ECO:0000259" key="4">
    <source>
        <dbReference type="Pfam" id="PF25954"/>
    </source>
</evidence>
<dbReference type="PANTHER" id="PTHR30469">
    <property type="entry name" value="MULTIDRUG RESISTANCE PROTEIN MDTA"/>
    <property type="match status" value="1"/>
</dbReference>
<dbReference type="Gene3D" id="2.40.420.20">
    <property type="match status" value="1"/>
</dbReference>
<keyword evidence="7" id="KW-1185">Reference proteome</keyword>
<dbReference type="InterPro" id="IPR006143">
    <property type="entry name" value="RND_pump_MFP"/>
</dbReference>
<dbReference type="AlphaFoldDB" id="A0A431WQ23"/>
<evidence type="ECO:0000313" key="7">
    <source>
        <dbReference type="Proteomes" id="UP000267448"/>
    </source>
</evidence>
<evidence type="ECO:0000256" key="1">
    <source>
        <dbReference type="ARBA" id="ARBA00009477"/>
    </source>
</evidence>
<evidence type="ECO:0000259" key="5">
    <source>
        <dbReference type="Pfam" id="PF25989"/>
    </source>
</evidence>
<dbReference type="OrthoDB" id="9806939at2"/>
<dbReference type="Pfam" id="PF25989">
    <property type="entry name" value="YknX_C"/>
    <property type="match status" value="1"/>
</dbReference>
<feature type="signal peptide" evidence="2">
    <location>
        <begin position="1"/>
        <end position="26"/>
    </location>
</feature>
<dbReference type="SUPFAM" id="SSF111369">
    <property type="entry name" value="HlyD-like secretion proteins"/>
    <property type="match status" value="1"/>
</dbReference>
<dbReference type="NCBIfam" id="TIGR01730">
    <property type="entry name" value="RND_mfp"/>
    <property type="match status" value="1"/>
</dbReference>
<keyword evidence="2" id="KW-0732">Signal</keyword>
<dbReference type="InterPro" id="IPR058637">
    <property type="entry name" value="YknX-like_C"/>
</dbReference>
<gene>
    <name evidence="6" type="ORF">EKG38_18840</name>
</gene>
<proteinExistence type="inferred from homology"/>
<comment type="similarity">
    <text evidence="1">Belongs to the membrane fusion protein (MFP) (TC 8.A.1) family.</text>
</comment>
<organism evidence="6 7">
    <name type="scientific">Shewanella canadensis</name>
    <dbReference type="NCBI Taxonomy" id="271096"/>
    <lineage>
        <taxon>Bacteria</taxon>
        <taxon>Pseudomonadati</taxon>
        <taxon>Pseudomonadota</taxon>
        <taxon>Gammaproteobacteria</taxon>
        <taxon>Alteromonadales</taxon>
        <taxon>Shewanellaceae</taxon>
        <taxon>Shewanella</taxon>
    </lineage>
</organism>
<comment type="caution">
    <text evidence="6">The sequence shown here is derived from an EMBL/GenBank/DDBJ whole genome shotgun (WGS) entry which is preliminary data.</text>
</comment>
<dbReference type="Pfam" id="PF25917">
    <property type="entry name" value="BSH_RND"/>
    <property type="match status" value="1"/>
</dbReference>
<dbReference type="Gene3D" id="1.10.287.470">
    <property type="entry name" value="Helix hairpin bin"/>
    <property type="match status" value="1"/>
</dbReference>
<dbReference type="RefSeq" id="WP_126521936.1">
    <property type="nucleotide sequence ID" value="NZ_RXNU01000012.1"/>
</dbReference>
<feature type="domain" description="Multidrug resistance protein MdtA-like barrel-sandwich hybrid" evidence="3">
    <location>
        <begin position="68"/>
        <end position="188"/>
    </location>
</feature>
<accession>A0A431WQ23</accession>
<feature type="domain" description="YknX-like C-terminal permuted SH3-like" evidence="5">
    <location>
        <begin position="284"/>
        <end position="350"/>
    </location>
</feature>